<reference evidence="14 15" key="1">
    <citation type="submission" date="2023-07" db="EMBL/GenBank/DDBJ databases">
        <title>Sequencing the genomes of 1000 actinobacteria strains.</title>
        <authorList>
            <person name="Klenk H.-P."/>
        </authorList>
    </citation>
    <scope>NUCLEOTIDE SEQUENCE [LARGE SCALE GENOMIC DNA]</scope>
    <source>
        <strain evidence="14 15">DSM 45554</strain>
    </source>
</reference>
<dbReference type="SMART" id="SM00387">
    <property type="entry name" value="HATPase_c"/>
    <property type="match status" value="1"/>
</dbReference>
<dbReference type="SUPFAM" id="SSF158472">
    <property type="entry name" value="HAMP domain-like"/>
    <property type="match status" value="1"/>
</dbReference>
<dbReference type="SUPFAM" id="SSF47384">
    <property type="entry name" value="Homodimeric domain of signal transducing histidine kinase"/>
    <property type="match status" value="1"/>
</dbReference>
<organism evidence="14 15">
    <name type="scientific">Promicromonospora iranensis</name>
    <dbReference type="NCBI Taxonomy" id="1105144"/>
    <lineage>
        <taxon>Bacteria</taxon>
        <taxon>Bacillati</taxon>
        <taxon>Actinomycetota</taxon>
        <taxon>Actinomycetes</taxon>
        <taxon>Micrococcales</taxon>
        <taxon>Promicromonosporaceae</taxon>
        <taxon>Promicromonospora</taxon>
    </lineage>
</organism>
<dbReference type="EC" id="2.7.13.3" evidence="3"/>
<dbReference type="Pfam" id="PF00672">
    <property type="entry name" value="HAMP"/>
    <property type="match status" value="1"/>
</dbReference>
<dbReference type="InterPro" id="IPR003594">
    <property type="entry name" value="HATPase_dom"/>
</dbReference>
<evidence type="ECO:0000256" key="3">
    <source>
        <dbReference type="ARBA" id="ARBA00012438"/>
    </source>
</evidence>
<dbReference type="Gene3D" id="1.10.287.130">
    <property type="match status" value="1"/>
</dbReference>
<dbReference type="GO" id="GO:0004673">
    <property type="term" value="F:protein histidine kinase activity"/>
    <property type="evidence" value="ECO:0007669"/>
    <property type="project" value="UniProtKB-EC"/>
</dbReference>
<dbReference type="InterPro" id="IPR036890">
    <property type="entry name" value="HATPase_C_sf"/>
</dbReference>
<feature type="domain" description="Histidine kinase" evidence="12">
    <location>
        <begin position="267"/>
        <end position="489"/>
    </location>
</feature>
<proteinExistence type="predicted"/>
<comment type="caution">
    <text evidence="14">The sequence shown here is derived from an EMBL/GenBank/DDBJ whole genome shotgun (WGS) entry which is preliminary data.</text>
</comment>
<evidence type="ECO:0000259" key="12">
    <source>
        <dbReference type="PROSITE" id="PS50109"/>
    </source>
</evidence>
<dbReference type="CDD" id="cd00082">
    <property type="entry name" value="HisKA"/>
    <property type="match status" value="1"/>
</dbReference>
<dbReference type="Gene3D" id="6.10.340.10">
    <property type="match status" value="1"/>
</dbReference>
<accession>A0ABU2CUF3</accession>
<dbReference type="CDD" id="cd00075">
    <property type="entry name" value="HATPase"/>
    <property type="match status" value="1"/>
</dbReference>
<evidence type="ECO:0000256" key="7">
    <source>
        <dbReference type="ARBA" id="ARBA00022777"/>
    </source>
</evidence>
<protein>
    <recommendedName>
        <fullName evidence="3">histidine kinase</fullName>
        <ecNumber evidence="3">2.7.13.3</ecNumber>
    </recommendedName>
</protein>
<dbReference type="SMART" id="SM00304">
    <property type="entry name" value="HAMP"/>
    <property type="match status" value="1"/>
</dbReference>
<feature type="transmembrane region" description="Helical" evidence="11">
    <location>
        <begin position="20"/>
        <end position="41"/>
    </location>
</feature>
<dbReference type="PANTHER" id="PTHR45436:SF5">
    <property type="entry name" value="SENSOR HISTIDINE KINASE TRCS"/>
    <property type="match status" value="1"/>
</dbReference>
<evidence type="ECO:0000256" key="6">
    <source>
        <dbReference type="ARBA" id="ARBA00022692"/>
    </source>
</evidence>
<dbReference type="Gene3D" id="3.30.565.10">
    <property type="entry name" value="Histidine kinase-like ATPase, C-terminal domain"/>
    <property type="match status" value="1"/>
</dbReference>
<dbReference type="PRINTS" id="PR00344">
    <property type="entry name" value="BCTRLSENSOR"/>
</dbReference>
<keyword evidence="15" id="KW-1185">Reference proteome</keyword>
<dbReference type="CDD" id="cd06225">
    <property type="entry name" value="HAMP"/>
    <property type="match status" value="1"/>
</dbReference>
<feature type="domain" description="HAMP" evidence="13">
    <location>
        <begin position="198"/>
        <end position="252"/>
    </location>
</feature>
<dbReference type="EMBL" id="JAVDYE010000001">
    <property type="protein sequence ID" value="MDR7384958.1"/>
    <property type="molecule type" value="Genomic_DNA"/>
</dbReference>
<evidence type="ECO:0000313" key="14">
    <source>
        <dbReference type="EMBL" id="MDR7384958.1"/>
    </source>
</evidence>
<keyword evidence="10 11" id="KW-0472">Membrane</keyword>
<dbReference type="InterPro" id="IPR050428">
    <property type="entry name" value="TCS_sensor_his_kinase"/>
</dbReference>
<evidence type="ECO:0000256" key="1">
    <source>
        <dbReference type="ARBA" id="ARBA00000085"/>
    </source>
</evidence>
<dbReference type="Pfam" id="PF00512">
    <property type="entry name" value="HisKA"/>
    <property type="match status" value="1"/>
</dbReference>
<evidence type="ECO:0000259" key="13">
    <source>
        <dbReference type="PROSITE" id="PS50885"/>
    </source>
</evidence>
<dbReference type="PROSITE" id="PS50885">
    <property type="entry name" value="HAMP"/>
    <property type="match status" value="1"/>
</dbReference>
<dbReference type="Pfam" id="PF02518">
    <property type="entry name" value="HATPase_c"/>
    <property type="match status" value="1"/>
</dbReference>
<dbReference type="PANTHER" id="PTHR45436">
    <property type="entry name" value="SENSOR HISTIDINE KINASE YKOH"/>
    <property type="match status" value="1"/>
</dbReference>
<comment type="catalytic activity">
    <reaction evidence="1">
        <text>ATP + protein L-histidine = ADP + protein N-phospho-L-histidine.</text>
        <dbReference type="EC" id="2.7.13.3"/>
    </reaction>
</comment>
<evidence type="ECO:0000256" key="10">
    <source>
        <dbReference type="ARBA" id="ARBA00023136"/>
    </source>
</evidence>
<dbReference type="InterPro" id="IPR004358">
    <property type="entry name" value="Sig_transdc_His_kin-like_C"/>
</dbReference>
<keyword evidence="8 11" id="KW-1133">Transmembrane helix</keyword>
<keyword evidence="5 14" id="KW-0808">Transferase</keyword>
<keyword evidence="4" id="KW-0597">Phosphoprotein</keyword>
<dbReference type="InterPro" id="IPR003661">
    <property type="entry name" value="HisK_dim/P_dom"/>
</dbReference>
<gene>
    <name evidence="14" type="ORF">J2S48_004473</name>
</gene>
<dbReference type="InterPro" id="IPR003660">
    <property type="entry name" value="HAMP_dom"/>
</dbReference>
<dbReference type="PROSITE" id="PS50109">
    <property type="entry name" value="HIS_KIN"/>
    <property type="match status" value="1"/>
</dbReference>
<evidence type="ECO:0000256" key="2">
    <source>
        <dbReference type="ARBA" id="ARBA00004236"/>
    </source>
</evidence>
<evidence type="ECO:0000256" key="9">
    <source>
        <dbReference type="ARBA" id="ARBA00023012"/>
    </source>
</evidence>
<dbReference type="RefSeq" id="WP_274993799.1">
    <property type="nucleotide sequence ID" value="NZ_JAJQQP010000005.1"/>
</dbReference>
<dbReference type="Proteomes" id="UP001183585">
    <property type="component" value="Unassembled WGS sequence"/>
</dbReference>
<sequence>MTATAVRPGARPLRRLSLRVRLLVITTALLLTGLSLISALLSEHLERYQLDRIDDTLRSFTELASHASLAPPPELETAGELFGPALDLLGAPYLAYLDAEGGITRELRSSGLESATLPTLDDLRSVPADGKIVDLPGAEGSTRWRAVARTAVGWDGTVIAAAPLAESDATVDALRRSSVLSGAALLVLLTAVGWLALGRGLRPLRQIEHTAAAIAGGDLTQRVPDLAPPGTEIGHLAGSLNTMLGQLEQAFADRAASETRMRDFVWDVSHELRTPLFGIKGSTELYQMGALPERADVDETMRRINREATRLAALTEDLLILAQLDEAPGQLDRTPMDLRTLASDGRLDIRALDPTRPVELTGPGGHGPPGPAPVRADEARLRQVVTNLVGNAAAHTPAGTPVRIGVGTAGGRAVLEIADQGPGMSAEQATRAFDRFYRADRSRNREGGAGAGLGLAIVRSIARAHDGDVELITGLGEGACFRLTLPLSAMGATDAP</sequence>
<dbReference type="SMART" id="SM00388">
    <property type="entry name" value="HisKA"/>
    <property type="match status" value="1"/>
</dbReference>
<dbReference type="InterPro" id="IPR005467">
    <property type="entry name" value="His_kinase_dom"/>
</dbReference>
<evidence type="ECO:0000256" key="5">
    <source>
        <dbReference type="ARBA" id="ARBA00022679"/>
    </source>
</evidence>
<evidence type="ECO:0000256" key="11">
    <source>
        <dbReference type="SAM" id="Phobius"/>
    </source>
</evidence>
<evidence type="ECO:0000313" key="15">
    <source>
        <dbReference type="Proteomes" id="UP001183585"/>
    </source>
</evidence>
<evidence type="ECO:0000256" key="8">
    <source>
        <dbReference type="ARBA" id="ARBA00022989"/>
    </source>
</evidence>
<keyword evidence="6 11" id="KW-0812">Transmembrane</keyword>
<dbReference type="SUPFAM" id="SSF55874">
    <property type="entry name" value="ATPase domain of HSP90 chaperone/DNA topoisomerase II/histidine kinase"/>
    <property type="match status" value="1"/>
</dbReference>
<name>A0ABU2CUF3_9MICO</name>
<dbReference type="InterPro" id="IPR036097">
    <property type="entry name" value="HisK_dim/P_sf"/>
</dbReference>
<keyword evidence="7 14" id="KW-0418">Kinase</keyword>
<comment type="subcellular location">
    <subcellularLocation>
        <location evidence="2">Cell membrane</location>
    </subcellularLocation>
</comment>
<evidence type="ECO:0000256" key="4">
    <source>
        <dbReference type="ARBA" id="ARBA00022553"/>
    </source>
</evidence>
<keyword evidence="9" id="KW-0902">Two-component regulatory system</keyword>